<organism evidence="2 3">
    <name type="scientific">Flavobacterium salmonis</name>
    <dbReference type="NCBI Taxonomy" id="2654844"/>
    <lineage>
        <taxon>Bacteria</taxon>
        <taxon>Pseudomonadati</taxon>
        <taxon>Bacteroidota</taxon>
        <taxon>Flavobacteriia</taxon>
        <taxon>Flavobacteriales</taxon>
        <taxon>Flavobacteriaceae</taxon>
        <taxon>Flavobacterium</taxon>
    </lineage>
</organism>
<dbReference type="EMBL" id="CAIJDP010000071">
    <property type="protein sequence ID" value="CAD0005415.1"/>
    <property type="molecule type" value="Genomic_DNA"/>
</dbReference>
<accession>A0A6V6Z168</accession>
<feature type="region of interest" description="Disordered" evidence="1">
    <location>
        <begin position="68"/>
        <end position="111"/>
    </location>
</feature>
<feature type="region of interest" description="Disordered" evidence="1">
    <location>
        <begin position="185"/>
        <end position="210"/>
    </location>
</feature>
<name>A0A6V6Z168_9FLAO</name>
<protein>
    <submittedName>
        <fullName evidence="2">Uncharacterized protein</fullName>
    </submittedName>
</protein>
<reference evidence="2 3" key="1">
    <citation type="submission" date="2020-06" db="EMBL/GenBank/DDBJ databases">
        <authorList>
            <person name="Criscuolo A."/>
        </authorList>
    </citation>
    <scope>NUCLEOTIDE SEQUENCE [LARGE SCALE GENOMIC DNA]</scope>
    <source>
        <strain evidence="3">CIP 111411</strain>
    </source>
</reference>
<evidence type="ECO:0000313" key="2">
    <source>
        <dbReference type="EMBL" id="CAD0005415.1"/>
    </source>
</evidence>
<dbReference type="AlphaFoldDB" id="A0A6V6Z168"/>
<dbReference type="RefSeq" id="WP_180909241.1">
    <property type="nucleotide sequence ID" value="NZ_CAIJDP010000071.1"/>
</dbReference>
<proteinExistence type="predicted"/>
<evidence type="ECO:0000313" key="3">
    <source>
        <dbReference type="Proteomes" id="UP000530060"/>
    </source>
</evidence>
<evidence type="ECO:0000256" key="1">
    <source>
        <dbReference type="SAM" id="MobiDB-lite"/>
    </source>
</evidence>
<keyword evidence="3" id="KW-1185">Reference proteome</keyword>
<dbReference type="Proteomes" id="UP000530060">
    <property type="component" value="Unassembled WGS sequence"/>
</dbReference>
<gene>
    <name evidence="2" type="ORF">FLAT13_02739</name>
</gene>
<sequence>MNPFNILVNYIIANSRAAFYNVPGNQEITNTALLTGMVSENPLMSYLIIDNKAKIEGEKFSTAVAVTTSAGTGSNPGTPAPDTTPGTNPATDTGAPTNPSGTSTETPTGTPATQAEVITLEAVKNEISNSNQILKDEITKGLEANKAEFNKMIAEKLETKITFLEKNHVVINESILEIKKKLEEISKGNQSPEASGGTKDQKGLPKNNQK</sequence>
<comment type="caution">
    <text evidence="2">The sequence shown here is derived from an EMBL/GenBank/DDBJ whole genome shotgun (WGS) entry which is preliminary data.</text>
</comment>